<evidence type="ECO:0000313" key="3">
    <source>
        <dbReference type="EMBL" id="RAL70866.1"/>
    </source>
</evidence>
<dbReference type="AlphaFoldDB" id="A0A142V997"/>
<gene>
    <name evidence="3" type="ORF">C1G86_0539</name>
    <name evidence="2" type="ORF">C1G87_0545</name>
    <name evidence="1" type="ORF">Dm11a5_0516</name>
</gene>
<evidence type="ECO:0000313" key="6">
    <source>
        <dbReference type="Proteomes" id="UP000249146"/>
    </source>
</evidence>
<evidence type="ECO:0000313" key="2">
    <source>
        <dbReference type="EMBL" id="RAL69547.1"/>
    </source>
</evidence>
<protein>
    <submittedName>
        <fullName evidence="1">Uncharacterized protein</fullName>
    </submittedName>
</protein>
<dbReference type="EMBL" id="CP011127">
    <property type="protein sequence ID" value="AMU86342.1"/>
    <property type="molecule type" value="Genomic_DNA"/>
</dbReference>
<dbReference type="Proteomes" id="UP000076394">
    <property type="component" value="Chromosome"/>
</dbReference>
<dbReference type="EMBL" id="QGLD01000008">
    <property type="protein sequence ID" value="RAL70866.1"/>
    <property type="molecule type" value="Genomic_DNA"/>
</dbReference>
<accession>A0A142V997</accession>
<proteinExistence type="predicted"/>
<evidence type="ECO:0000313" key="5">
    <source>
        <dbReference type="Proteomes" id="UP000248786"/>
    </source>
</evidence>
<dbReference type="Proteomes" id="UP000248786">
    <property type="component" value="Unassembled WGS sequence"/>
</dbReference>
<reference evidence="1 4" key="1">
    <citation type="submission" date="2015-03" db="EMBL/GenBank/DDBJ databases">
        <title>Genomic characterization of Dehalococcoides mccartyi strain 11a5, an unusal plasmid-containing chloroethene dechlorinator.</title>
        <authorList>
            <person name="Zhao S."/>
            <person name="Ding C."/>
            <person name="He J."/>
        </authorList>
    </citation>
    <scope>NUCLEOTIDE SEQUENCE [LARGE SCALE GENOMIC DNA]</scope>
    <source>
        <strain evidence="1 4">11a5</strain>
    </source>
</reference>
<evidence type="ECO:0000313" key="4">
    <source>
        <dbReference type="Proteomes" id="UP000076394"/>
    </source>
</evidence>
<evidence type="ECO:0000313" key="1">
    <source>
        <dbReference type="EMBL" id="AMU86342.1"/>
    </source>
</evidence>
<dbReference type="EMBL" id="QGLC01000009">
    <property type="protein sequence ID" value="RAL69547.1"/>
    <property type="molecule type" value="Genomic_DNA"/>
</dbReference>
<dbReference type="Proteomes" id="UP000249146">
    <property type="component" value="Unassembled WGS sequence"/>
</dbReference>
<sequence>MNGNFLETVYLGCSYFSEFVSASIALEGLPQKPVHYSWLGMKIMAITFRADLLNGQGMLL</sequence>
<reference evidence="5 6" key="2">
    <citation type="submission" date="2018-05" db="EMBL/GenBank/DDBJ databases">
        <title>Draft genome sequences of Dehalococcoides mccartyi strains RC and KS.</title>
        <authorList>
            <person name="Higgins S.A."/>
            <person name="Padilla-Crespo E."/>
            <person name="Loeffler F.E."/>
        </authorList>
    </citation>
    <scope>NUCLEOTIDE SEQUENCE [LARGE SCALE GENOMIC DNA]</scope>
    <source>
        <strain evidence="3 5">KS</strain>
        <strain evidence="2 6">RC</strain>
    </source>
</reference>
<name>A0A142V997_9CHLR</name>
<organism evidence="1 4">
    <name type="scientific">Dehalococcoides mccartyi</name>
    <dbReference type="NCBI Taxonomy" id="61435"/>
    <lineage>
        <taxon>Bacteria</taxon>
        <taxon>Bacillati</taxon>
        <taxon>Chloroflexota</taxon>
        <taxon>Dehalococcoidia</taxon>
        <taxon>Dehalococcoidales</taxon>
        <taxon>Dehalococcoidaceae</taxon>
        <taxon>Dehalococcoides</taxon>
    </lineage>
</organism>